<comment type="caution">
    <text evidence="6">The sequence shown here is derived from an EMBL/GenBank/DDBJ whole genome shotgun (WGS) entry which is preliminary data.</text>
</comment>
<dbReference type="PANTHER" id="PTHR44757">
    <property type="entry name" value="DIGUANYLATE CYCLASE DGCP"/>
    <property type="match status" value="1"/>
</dbReference>
<dbReference type="InterPro" id="IPR035919">
    <property type="entry name" value="EAL_sf"/>
</dbReference>
<dbReference type="CDD" id="cd01949">
    <property type="entry name" value="GGDEF"/>
    <property type="match status" value="1"/>
</dbReference>
<dbReference type="InterPro" id="IPR013656">
    <property type="entry name" value="PAS_4"/>
</dbReference>
<evidence type="ECO:0000313" key="6">
    <source>
        <dbReference type="EMBL" id="EME71687.1"/>
    </source>
</evidence>
<organism evidence="6 7">
    <name type="scientific">Paramagnetospirillum caucaseum</name>
    <dbReference type="NCBI Taxonomy" id="1244869"/>
    <lineage>
        <taxon>Bacteria</taxon>
        <taxon>Pseudomonadati</taxon>
        <taxon>Pseudomonadota</taxon>
        <taxon>Alphaproteobacteria</taxon>
        <taxon>Rhodospirillales</taxon>
        <taxon>Magnetospirillaceae</taxon>
        <taxon>Paramagnetospirillum</taxon>
    </lineage>
</organism>
<dbReference type="CDD" id="cd01948">
    <property type="entry name" value="EAL"/>
    <property type="match status" value="1"/>
</dbReference>
<feature type="domain" description="PAS" evidence="2">
    <location>
        <begin position="159"/>
        <end position="217"/>
    </location>
</feature>
<dbReference type="Pfam" id="PF00989">
    <property type="entry name" value="PAS"/>
    <property type="match status" value="1"/>
</dbReference>
<dbReference type="NCBIfam" id="TIGR00254">
    <property type="entry name" value="GGDEF"/>
    <property type="match status" value="1"/>
</dbReference>
<dbReference type="SMART" id="SM00267">
    <property type="entry name" value="GGDEF"/>
    <property type="match status" value="1"/>
</dbReference>
<dbReference type="NCBIfam" id="TIGR00229">
    <property type="entry name" value="sensory_box"/>
    <property type="match status" value="1"/>
</dbReference>
<dbReference type="Pfam" id="PF00990">
    <property type="entry name" value="GGDEF"/>
    <property type="match status" value="1"/>
</dbReference>
<feature type="domain" description="PAC" evidence="3">
    <location>
        <begin position="106"/>
        <end position="158"/>
    </location>
</feature>
<evidence type="ECO:0000259" key="5">
    <source>
        <dbReference type="PROSITE" id="PS50887"/>
    </source>
</evidence>
<dbReference type="Pfam" id="PF00563">
    <property type="entry name" value="EAL"/>
    <property type="match status" value="1"/>
</dbReference>
<dbReference type="Gene3D" id="3.30.450.20">
    <property type="entry name" value="PAS domain"/>
    <property type="match status" value="2"/>
</dbReference>
<dbReference type="CDD" id="cd00130">
    <property type="entry name" value="PAS"/>
    <property type="match status" value="2"/>
</dbReference>
<dbReference type="PROSITE" id="PS50883">
    <property type="entry name" value="EAL"/>
    <property type="match status" value="1"/>
</dbReference>
<feature type="domain" description="GGDEF" evidence="5">
    <location>
        <begin position="334"/>
        <end position="467"/>
    </location>
</feature>
<keyword evidence="7" id="KW-1185">Reference proteome</keyword>
<dbReference type="PROSITE" id="PS50112">
    <property type="entry name" value="PAS"/>
    <property type="match status" value="2"/>
</dbReference>
<feature type="domain" description="PAS" evidence="2">
    <location>
        <begin position="15"/>
        <end position="61"/>
    </location>
</feature>
<dbReference type="InterPro" id="IPR000014">
    <property type="entry name" value="PAS"/>
</dbReference>
<dbReference type="InterPro" id="IPR043128">
    <property type="entry name" value="Rev_trsase/Diguanyl_cyclase"/>
</dbReference>
<reference evidence="6 7" key="1">
    <citation type="journal article" date="2014" name="Genome Announc.">
        <title>Draft Genome Sequence of Magnetospirillum sp. Strain SO-1, a Freshwater Magnetotactic Bacterium Isolated from the Ol'khovka River, Russia.</title>
        <authorList>
            <person name="Grouzdev D.S."/>
            <person name="Dziuba M.V."/>
            <person name="Sukhacheva M.S."/>
            <person name="Mardanov A.V."/>
            <person name="Beletskiy A.V."/>
            <person name="Kuznetsov B.B."/>
            <person name="Skryabin K.G."/>
        </authorList>
    </citation>
    <scope>NUCLEOTIDE SEQUENCE [LARGE SCALE GENOMIC DNA]</scope>
    <source>
        <strain evidence="6 7">SO-1</strain>
    </source>
</reference>
<evidence type="ECO:0000259" key="2">
    <source>
        <dbReference type="PROSITE" id="PS50112"/>
    </source>
</evidence>
<dbReference type="SMART" id="SM00091">
    <property type="entry name" value="PAS"/>
    <property type="match status" value="2"/>
</dbReference>
<dbReference type="SUPFAM" id="SSF55073">
    <property type="entry name" value="Nucleotide cyclase"/>
    <property type="match status" value="1"/>
</dbReference>
<dbReference type="EMBL" id="AONQ01000003">
    <property type="protein sequence ID" value="EME71687.1"/>
    <property type="molecule type" value="Genomic_DNA"/>
</dbReference>
<name>M2ZW90_9PROT</name>
<dbReference type="InterPro" id="IPR000700">
    <property type="entry name" value="PAS-assoc_C"/>
</dbReference>
<dbReference type="PANTHER" id="PTHR44757:SF2">
    <property type="entry name" value="BIOFILM ARCHITECTURE MAINTENANCE PROTEIN MBAA"/>
    <property type="match status" value="1"/>
</dbReference>
<dbReference type="Pfam" id="PF08448">
    <property type="entry name" value="PAS_4"/>
    <property type="match status" value="1"/>
</dbReference>
<evidence type="ECO:0000313" key="7">
    <source>
        <dbReference type="Proteomes" id="UP000011744"/>
    </source>
</evidence>
<dbReference type="SUPFAM" id="SSF55785">
    <property type="entry name" value="PYP-like sensor domain (PAS domain)"/>
    <property type="match status" value="2"/>
</dbReference>
<dbReference type="GO" id="GO:0071732">
    <property type="term" value="P:cellular response to nitric oxide"/>
    <property type="evidence" value="ECO:0007669"/>
    <property type="project" value="UniProtKB-ARBA"/>
</dbReference>
<evidence type="ECO:0000259" key="4">
    <source>
        <dbReference type="PROSITE" id="PS50883"/>
    </source>
</evidence>
<accession>M2ZW90</accession>
<dbReference type="PROSITE" id="PS50887">
    <property type="entry name" value="GGDEF"/>
    <property type="match status" value="1"/>
</dbReference>
<dbReference type="InterPro" id="IPR035965">
    <property type="entry name" value="PAS-like_dom_sf"/>
</dbReference>
<evidence type="ECO:0000259" key="3">
    <source>
        <dbReference type="PROSITE" id="PS50113"/>
    </source>
</evidence>
<dbReference type="FunFam" id="3.20.20.450:FF:000001">
    <property type="entry name" value="Cyclic di-GMP phosphodiesterase yahA"/>
    <property type="match status" value="1"/>
</dbReference>
<proteinExistence type="predicted"/>
<feature type="domain" description="EAL" evidence="4">
    <location>
        <begin position="476"/>
        <end position="730"/>
    </location>
</feature>
<dbReference type="GO" id="GO:0071111">
    <property type="term" value="F:cyclic-guanylate-specific phosphodiesterase activity"/>
    <property type="evidence" value="ECO:0007669"/>
    <property type="project" value="UniProtKB-EC"/>
</dbReference>
<comment type="catalytic activity">
    <reaction evidence="1">
        <text>3',3'-c-di-GMP + H2O = 5'-phosphoguanylyl(3'-&gt;5')guanosine + H(+)</text>
        <dbReference type="Rhea" id="RHEA:24902"/>
        <dbReference type="ChEBI" id="CHEBI:15377"/>
        <dbReference type="ChEBI" id="CHEBI:15378"/>
        <dbReference type="ChEBI" id="CHEBI:58754"/>
        <dbReference type="ChEBI" id="CHEBI:58805"/>
        <dbReference type="EC" id="3.1.4.52"/>
    </reaction>
    <physiologicalReaction direction="left-to-right" evidence="1">
        <dbReference type="Rhea" id="RHEA:24903"/>
    </physiologicalReaction>
</comment>
<dbReference type="SMART" id="SM00052">
    <property type="entry name" value="EAL"/>
    <property type="match status" value="1"/>
</dbReference>
<dbReference type="STRING" id="1244869.H261_02106"/>
<dbReference type="GO" id="GO:0006355">
    <property type="term" value="P:regulation of DNA-templated transcription"/>
    <property type="evidence" value="ECO:0007669"/>
    <property type="project" value="InterPro"/>
</dbReference>
<dbReference type="PROSITE" id="PS50113">
    <property type="entry name" value="PAC"/>
    <property type="match status" value="1"/>
</dbReference>
<dbReference type="SUPFAM" id="SSF141868">
    <property type="entry name" value="EAL domain-like"/>
    <property type="match status" value="1"/>
</dbReference>
<dbReference type="PATRIC" id="fig|1244869.3.peg.417"/>
<dbReference type="InterPro" id="IPR001633">
    <property type="entry name" value="EAL_dom"/>
</dbReference>
<dbReference type="AlphaFoldDB" id="M2ZW90"/>
<dbReference type="InterPro" id="IPR000160">
    <property type="entry name" value="GGDEF_dom"/>
</dbReference>
<dbReference type="InterPro" id="IPR013767">
    <property type="entry name" value="PAS_fold"/>
</dbReference>
<sequence>MGKAGAAAPLVLEDAHAWLVEVVAGTPVPTFVIDAGHRVTHWNRALEVVTGIPAADVVGTSRAWVPFYAAPRPVMADLIIDGTMEREVEHYYAGKYRRSAVVDGAWEAEDFFPHFPDGGKWLSFTATALHDCAGRVVGAVETLRDITQEKRAEQARRESEHRLAEIVDGCPVPLFVIDETHKVTHWNRACEAIIGVPAPEMLGTSDQWRAFYPFARPVMADLVADGNDENAISLLYSGKYHPSALIPGAWEALDHFPHFRAGERWLAFTAAPLKGLDGSNAGAVETLQDVTAQKLYEARLSHQATHDELTGLANRVLLTDRLTHALTHARRDGSLLALVFIDLDHFKVVNDTLGHRVGDELVRAVARRIAASVREGDTVARIGGDEFVVLLCAPESEDVVAEIVTRLIAEVSRPVMVEGHELCVGCSVGIALYPRDGGDSATLLMHADAAMYRAKDSGRSTFHFFTPEMNQRATERLGLERDLRHALDREELRLLFQPQVDLASGRVVGAEALLRWDHPREGLVMPSRFIPVAEETGLIVPIGRWVLEQACRLGHAWAVDAGRSLRISVNLSPRQFRAKGLAREVETILQAHGGGHLCLELELTEGTVMHDPEEAAAILRALKGMGVRLSMDDFGTGYSSLAYLRDFPFDMIKIDRSFVDSLHRGRGGEAIVRAVVGLARSLDLGVIAEGVETEAQKDFLTREGCDEMQGFLFSRPIPAGAFLNLLRTAAT</sequence>
<dbReference type="eggNOG" id="COG5001">
    <property type="taxonomic scope" value="Bacteria"/>
</dbReference>
<dbReference type="FunFam" id="3.30.70.270:FF:000001">
    <property type="entry name" value="Diguanylate cyclase domain protein"/>
    <property type="match status" value="1"/>
</dbReference>
<dbReference type="InterPro" id="IPR052155">
    <property type="entry name" value="Biofilm_reg_signaling"/>
</dbReference>
<evidence type="ECO:0000256" key="1">
    <source>
        <dbReference type="ARBA" id="ARBA00051114"/>
    </source>
</evidence>
<dbReference type="Gene3D" id="3.30.70.270">
    <property type="match status" value="1"/>
</dbReference>
<gene>
    <name evidence="6" type="ORF">H261_02106</name>
</gene>
<dbReference type="InterPro" id="IPR029787">
    <property type="entry name" value="Nucleotide_cyclase"/>
</dbReference>
<protein>
    <submittedName>
        <fullName evidence="6">PAS/PAC sensor-containing diguanylate cyclase</fullName>
    </submittedName>
</protein>
<dbReference type="Proteomes" id="UP000011744">
    <property type="component" value="Unassembled WGS sequence"/>
</dbReference>
<dbReference type="Gene3D" id="3.20.20.450">
    <property type="entry name" value="EAL domain"/>
    <property type="match status" value="1"/>
</dbReference>